<reference evidence="2 3" key="1">
    <citation type="submission" date="2018-11" db="EMBL/GenBank/DDBJ databases">
        <title>YIM 102482-1 draft genome.</title>
        <authorList>
            <person name="Li G."/>
            <person name="Jiang Y."/>
        </authorList>
    </citation>
    <scope>NUCLEOTIDE SEQUENCE [LARGE SCALE GENOMIC DNA]</scope>
    <source>
        <strain evidence="2 3">YIM 102482-1</strain>
    </source>
</reference>
<feature type="transmembrane region" description="Helical" evidence="1">
    <location>
        <begin position="514"/>
        <end position="533"/>
    </location>
</feature>
<feature type="transmembrane region" description="Helical" evidence="1">
    <location>
        <begin position="120"/>
        <end position="142"/>
    </location>
</feature>
<feature type="transmembrane region" description="Helical" evidence="1">
    <location>
        <begin position="20"/>
        <end position="41"/>
    </location>
</feature>
<feature type="transmembrane region" description="Helical" evidence="1">
    <location>
        <begin position="73"/>
        <end position="99"/>
    </location>
</feature>
<keyword evidence="1" id="KW-0472">Membrane</keyword>
<name>A0A3P3VT66_9MICO</name>
<feature type="transmembrane region" description="Helical" evidence="1">
    <location>
        <begin position="441"/>
        <end position="461"/>
    </location>
</feature>
<feature type="transmembrane region" description="Helical" evidence="1">
    <location>
        <begin position="353"/>
        <end position="378"/>
    </location>
</feature>
<gene>
    <name evidence="2" type="ORF">EG850_10495</name>
</gene>
<dbReference type="RefSeq" id="WP_124973245.1">
    <property type="nucleotide sequence ID" value="NZ_RQVS01000013.1"/>
</dbReference>
<keyword evidence="1" id="KW-0812">Transmembrane</keyword>
<feature type="transmembrane region" description="Helical" evidence="1">
    <location>
        <begin position="249"/>
        <end position="266"/>
    </location>
</feature>
<dbReference type="AlphaFoldDB" id="A0A3P3VT66"/>
<comment type="caution">
    <text evidence="2">The sequence shown here is derived from an EMBL/GenBank/DDBJ whole genome shotgun (WGS) entry which is preliminary data.</text>
</comment>
<sequence length="542" mass="57172">MSALSQLIRLRLSRDRVSMFVWATVFFIMWGPIAKGIGAAYDEAGLRELAVLIAGNPATRFMRGAPAGGTLEAIMFVSLFGYLVLAIGIMGALIGLRHLRAEEEQGRAELIMAGAVERKAPLMATVIVGLLEIGLVSIAFVLSSTTVAGFDFVGSFVTAFALFATGVAGLFIGLLAGQLAPNARAATFGAIGVMLAFYLVRGIGEAQGELQDDPAFVEPGALTWFSPMGWGVLARPFAAELWSPNPTPLMLFVPLLALLAVAVELIEMNRELGASVFSSGHGRATAAAGLGGPASLSLRTRTITIIGYALGGAVLGLAAGVIAPMFESLADQAPEFQQVWDRITGGAGARPELLVVIAMAGFIALLAAAAAAQLTLSTHADERDFGEAFGSAALSRTRWLLGNIAVGLFAGMLVLAVFYLVTCTALAIQDVDAWADAARITFAYAPVVAFFAALAAFLIAFVPRLSGFIWLLLFGSLIFGEFAPMFAPDAEGLEKLSPFAWIGNPMLPEFDPSVMLWFGLISLGICILALIGWRRRDLQPQH</sequence>
<evidence type="ECO:0000313" key="3">
    <source>
        <dbReference type="Proteomes" id="UP000274391"/>
    </source>
</evidence>
<evidence type="ECO:0000313" key="2">
    <source>
        <dbReference type="EMBL" id="RRJ85965.1"/>
    </source>
</evidence>
<evidence type="ECO:0008006" key="4">
    <source>
        <dbReference type="Google" id="ProtNLM"/>
    </source>
</evidence>
<protein>
    <recommendedName>
        <fullName evidence="4">ABC transporter permease</fullName>
    </recommendedName>
</protein>
<feature type="transmembrane region" description="Helical" evidence="1">
    <location>
        <begin position="183"/>
        <end position="200"/>
    </location>
</feature>
<feature type="transmembrane region" description="Helical" evidence="1">
    <location>
        <begin position="154"/>
        <end position="176"/>
    </location>
</feature>
<accession>A0A3P3VT66</accession>
<dbReference type="Proteomes" id="UP000274391">
    <property type="component" value="Unassembled WGS sequence"/>
</dbReference>
<dbReference type="OrthoDB" id="2014935at2"/>
<organism evidence="2 3">
    <name type="scientific">Gulosibacter macacae</name>
    <dbReference type="NCBI Taxonomy" id="2488791"/>
    <lineage>
        <taxon>Bacteria</taxon>
        <taxon>Bacillati</taxon>
        <taxon>Actinomycetota</taxon>
        <taxon>Actinomycetes</taxon>
        <taxon>Micrococcales</taxon>
        <taxon>Microbacteriaceae</taxon>
        <taxon>Gulosibacter</taxon>
    </lineage>
</organism>
<keyword evidence="3" id="KW-1185">Reference proteome</keyword>
<proteinExistence type="predicted"/>
<feature type="transmembrane region" description="Helical" evidence="1">
    <location>
        <begin position="305"/>
        <end position="326"/>
    </location>
</feature>
<feature type="transmembrane region" description="Helical" evidence="1">
    <location>
        <begin position="399"/>
        <end position="421"/>
    </location>
</feature>
<feature type="transmembrane region" description="Helical" evidence="1">
    <location>
        <begin position="468"/>
        <end position="487"/>
    </location>
</feature>
<evidence type="ECO:0000256" key="1">
    <source>
        <dbReference type="SAM" id="Phobius"/>
    </source>
</evidence>
<dbReference type="EMBL" id="RQVS01000013">
    <property type="protein sequence ID" value="RRJ85965.1"/>
    <property type="molecule type" value="Genomic_DNA"/>
</dbReference>
<keyword evidence="1" id="KW-1133">Transmembrane helix</keyword>